<dbReference type="PROSITE" id="PS50048">
    <property type="entry name" value="ZN2_CY6_FUNGAL_2"/>
    <property type="match status" value="1"/>
</dbReference>
<dbReference type="InterPro" id="IPR001138">
    <property type="entry name" value="Zn2Cys6_DnaBD"/>
</dbReference>
<dbReference type="GO" id="GO:0045944">
    <property type="term" value="P:positive regulation of transcription by RNA polymerase II"/>
    <property type="evidence" value="ECO:0007669"/>
    <property type="project" value="TreeGrafter"/>
</dbReference>
<dbReference type="GO" id="GO:0005634">
    <property type="term" value="C:nucleus"/>
    <property type="evidence" value="ECO:0007669"/>
    <property type="project" value="UniProtKB-SubCell"/>
</dbReference>
<dbReference type="EMBL" id="QAPG01000103">
    <property type="protein sequence ID" value="TDZ31471.1"/>
    <property type="molecule type" value="Genomic_DNA"/>
</dbReference>
<dbReference type="GO" id="GO:0000976">
    <property type="term" value="F:transcription cis-regulatory region binding"/>
    <property type="evidence" value="ECO:0007669"/>
    <property type="project" value="TreeGrafter"/>
</dbReference>
<reference evidence="4 5" key="1">
    <citation type="submission" date="2018-11" db="EMBL/GenBank/DDBJ databases">
        <title>Genome sequence and assembly of Colletotrichum spinosum.</title>
        <authorList>
            <person name="Gan P."/>
            <person name="Shirasu K."/>
        </authorList>
    </citation>
    <scope>NUCLEOTIDE SEQUENCE [LARGE SCALE GENOMIC DNA]</scope>
    <source>
        <strain evidence="4 5">CBS 515.97</strain>
    </source>
</reference>
<protein>
    <recommendedName>
        <fullName evidence="3">Zn(2)-C6 fungal-type domain-containing protein</fullName>
    </recommendedName>
</protein>
<dbReference type="GO" id="GO:0000981">
    <property type="term" value="F:DNA-binding transcription factor activity, RNA polymerase II-specific"/>
    <property type="evidence" value="ECO:0007669"/>
    <property type="project" value="InterPro"/>
</dbReference>
<dbReference type="Pfam" id="PF00172">
    <property type="entry name" value="Zn_clus"/>
    <property type="match status" value="1"/>
</dbReference>
<dbReference type="CDD" id="cd00067">
    <property type="entry name" value="GAL4"/>
    <property type="match status" value="1"/>
</dbReference>
<organism evidence="4 5">
    <name type="scientific">Colletotrichum spinosum</name>
    <dbReference type="NCBI Taxonomy" id="1347390"/>
    <lineage>
        <taxon>Eukaryota</taxon>
        <taxon>Fungi</taxon>
        <taxon>Dikarya</taxon>
        <taxon>Ascomycota</taxon>
        <taxon>Pezizomycotina</taxon>
        <taxon>Sordariomycetes</taxon>
        <taxon>Hypocreomycetidae</taxon>
        <taxon>Glomerellales</taxon>
        <taxon>Glomerellaceae</taxon>
        <taxon>Colletotrichum</taxon>
        <taxon>Colletotrichum orbiculare species complex</taxon>
    </lineage>
</organism>
<evidence type="ECO:0000259" key="3">
    <source>
        <dbReference type="PROSITE" id="PS50048"/>
    </source>
</evidence>
<dbReference type="SUPFAM" id="SSF57701">
    <property type="entry name" value="Zn2/Cys6 DNA-binding domain"/>
    <property type="match status" value="1"/>
</dbReference>
<accession>A0A4R8PZS1</accession>
<keyword evidence="5" id="KW-1185">Reference proteome</keyword>
<dbReference type="Gene3D" id="4.10.240.10">
    <property type="entry name" value="Zn(2)-C6 fungal-type DNA-binding domain"/>
    <property type="match status" value="1"/>
</dbReference>
<proteinExistence type="predicted"/>
<sequence length="535" mass="60697">MASDRMNGTEKAGAPKPSEACQACRSRHRKCDWESSGCQQCKNAGIDCVRQPTLKFRFYPKQKALSATSSSVWRPCPLPETPAIFYDETPELRAMYEAESVQFSDDVEGSSGVDVLVEGPADSVTSSHDCQCADDSASMGQMADNTPPLTDYVTEEARVPSAREKLADEIPCLSPTEALLVRNFTDYMAQWTDIADPLRTFETVVSQLAFTDLIIRYAICAFSARHFNRCRNDEDGDGLALKYQNLCLNLLIPSMSGGQKITESVLTGVALLRQNEEMDEDDYRFHLEGTSRILNMVPEFSTMGGVAEAACWLCLREDIYISLTTQTPTKTGLNCFPNSRSICRNDDYSWASWSILNLAFLLKRAFREAREPSHIALSEAEIARWNDSKPSSYRPIYFQERSREEGRCFPEVLTLLPHHAVGLQYYHIAQIVLHAIGPRNVVHTHEYLAESRARERRIRHHLFMVLGLATSNERAENTWFTARHCLAVWGAYLHHPADQNAALEFLEKWRRRSGWKTSALVDSLRRQWRENIEDD</sequence>
<evidence type="ECO:0000313" key="4">
    <source>
        <dbReference type="EMBL" id="TDZ31471.1"/>
    </source>
</evidence>
<dbReference type="AlphaFoldDB" id="A0A4R8PZS1"/>
<dbReference type="InterPro" id="IPR036864">
    <property type="entry name" value="Zn2-C6_fun-type_DNA-bd_sf"/>
</dbReference>
<dbReference type="PANTHER" id="PTHR37534:SF25">
    <property type="entry name" value="ZN(II)2CYS6 TRANSCRIPTION FACTOR (EUROFUNG)"/>
    <property type="match status" value="1"/>
</dbReference>
<dbReference type="PROSITE" id="PS00463">
    <property type="entry name" value="ZN2_CY6_FUNGAL_1"/>
    <property type="match status" value="1"/>
</dbReference>
<dbReference type="GO" id="GO:0008270">
    <property type="term" value="F:zinc ion binding"/>
    <property type="evidence" value="ECO:0007669"/>
    <property type="project" value="InterPro"/>
</dbReference>
<gene>
    <name evidence="4" type="ORF">C8035_v001366</name>
</gene>
<evidence type="ECO:0000256" key="1">
    <source>
        <dbReference type="ARBA" id="ARBA00004123"/>
    </source>
</evidence>
<keyword evidence="2" id="KW-0539">Nucleus</keyword>
<dbReference type="InterPro" id="IPR021858">
    <property type="entry name" value="Fun_TF"/>
</dbReference>
<dbReference type="PANTHER" id="PTHR37534">
    <property type="entry name" value="TRANSCRIPTIONAL ACTIVATOR PROTEIN UGA3"/>
    <property type="match status" value="1"/>
</dbReference>
<evidence type="ECO:0000256" key="2">
    <source>
        <dbReference type="ARBA" id="ARBA00023242"/>
    </source>
</evidence>
<evidence type="ECO:0000313" key="5">
    <source>
        <dbReference type="Proteomes" id="UP000295083"/>
    </source>
</evidence>
<dbReference type="Proteomes" id="UP000295083">
    <property type="component" value="Unassembled WGS sequence"/>
</dbReference>
<comment type="caution">
    <text evidence="4">The sequence shown here is derived from an EMBL/GenBank/DDBJ whole genome shotgun (WGS) entry which is preliminary data.</text>
</comment>
<dbReference type="Pfam" id="PF11951">
    <property type="entry name" value="Fungal_trans_2"/>
    <property type="match status" value="1"/>
</dbReference>
<name>A0A4R8PZS1_9PEZI</name>
<comment type="subcellular location">
    <subcellularLocation>
        <location evidence="1">Nucleus</location>
    </subcellularLocation>
</comment>
<feature type="domain" description="Zn(2)-C6 fungal-type" evidence="3">
    <location>
        <begin position="20"/>
        <end position="50"/>
    </location>
</feature>